<sequence length="475" mass="53868">MPHPNLLYPAPPNDRPTTMPHPQPRPETRSPDLSPDLSPLAHSTINLLSLSVLLFADWEPLASVVVSCLLLPLATTRLCLLSTRLTIFQVICCFMVLCHFDFATDFYRATGFLPGKQEEDEHAENKEPHLPIVKDWPTPMEVKTLGSYKLVLTFNSIENMEEAVQSAFLLNHFGKVRKWNEDESNRSRKAWLDIYGMPFHEWNEDNFQKVATIWGKIKDSVMIELNQLKTEVFVKEIQSFDPKYKTCAKMITNHLEKELDADFVKNAEKSKSCGPNDVDVLPFEDVAGNCEKSVSTRCIVDDRRRDPTDKPVISKNRSSSGSVTIEVSTYLMKQSLNLFHTRCGRKGLSHKDKSVAKEPKRGDGDTKPNRPISSPISECMKCRFIFIVVTRTTRRVCKMPSSSIKVGKDSVVGDHPKEGPNPFWAFPMPNDVVNLVRIIRGSSKIPEGKFDRKRLCLRKGSTQYDRNSSRAMEGP</sequence>
<accession>A0ABU6V9H3</accession>
<feature type="region of interest" description="Disordered" evidence="1">
    <location>
        <begin position="1"/>
        <end position="35"/>
    </location>
</feature>
<feature type="compositionally biased region" description="Pro residues" evidence="1">
    <location>
        <begin position="1"/>
        <end position="23"/>
    </location>
</feature>
<evidence type="ECO:0000256" key="1">
    <source>
        <dbReference type="SAM" id="MobiDB-lite"/>
    </source>
</evidence>
<name>A0ABU6V9H3_9FABA</name>
<feature type="region of interest" description="Disordered" evidence="1">
    <location>
        <begin position="349"/>
        <end position="372"/>
    </location>
</feature>
<reference evidence="2 3" key="1">
    <citation type="journal article" date="2023" name="Plants (Basel)">
        <title>Bridging the Gap: Combining Genomics and Transcriptomics Approaches to Understand Stylosanthes scabra, an Orphan Legume from the Brazilian Caatinga.</title>
        <authorList>
            <person name="Ferreira-Neto J.R.C."/>
            <person name="da Silva M.D."/>
            <person name="Binneck E."/>
            <person name="de Melo N.F."/>
            <person name="da Silva R.H."/>
            <person name="de Melo A.L.T.M."/>
            <person name="Pandolfi V."/>
            <person name="Bustamante F.O."/>
            <person name="Brasileiro-Vidal A.C."/>
            <person name="Benko-Iseppon A.M."/>
        </authorList>
    </citation>
    <scope>NUCLEOTIDE SEQUENCE [LARGE SCALE GENOMIC DNA]</scope>
    <source>
        <tissue evidence="2">Leaves</tissue>
    </source>
</reference>
<proteinExistence type="predicted"/>
<evidence type="ECO:0008006" key="4">
    <source>
        <dbReference type="Google" id="ProtNLM"/>
    </source>
</evidence>
<protein>
    <recommendedName>
        <fullName evidence="4">DUF4283 domain-containing protein</fullName>
    </recommendedName>
</protein>
<evidence type="ECO:0000313" key="3">
    <source>
        <dbReference type="Proteomes" id="UP001341840"/>
    </source>
</evidence>
<keyword evidence="3" id="KW-1185">Reference proteome</keyword>
<dbReference type="Proteomes" id="UP001341840">
    <property type="component" value="Unassembled WGS sequence"/>
</dbReference>
<comment type="caution">
    <text evidence="2">The sequence shown here is derived from an EMBL/GenBank/DDBJ whole genome shotgun (WGS) entry which is preliminary data.</text>
</comment>
<evidence type="ECO:0000313" key="2">
    <source>
        <dbReference type="EMBL" id="MED6170332.1"/>
    </source>
</evidence>
<dbReference type="EMBL" id="JASCZI010151158">
    <property type="protein sequence ID" value="MED6170332.1"/>
    <property type="molecule type" value="Genomic_DNA"/>
</dbReference>
<gene>
    <name evidence="2" type="ORF">PIB30_029935</name>
</gene>
<feature type="compositionally biased region" description="Basic and acidic residues" evidence="1">
    <location>
        <begin position="349"/>
        <end position="368"/>
    </location>
</feature>
<organism evidence="2 3">
    <name type="scientific">Stylosanthes scabra</name>
    <dbReference type="NCBI Taxonomy" id="79078"/>
    <lineage>
        <taxon>Eukaryota</taxon>
        <taxon>Viridiplantae</taxon>
        <taxon>Streptophyta</taxon>
        <taxon>Embryophyta</taxon>
        <taxon>Tracheophyta</taxon>
        <taxon>Spermatophyta</taxon>
        <taxon>Magnoliopsida</taxon>
        <taxon>eudicotyledons</taxon>
        <taxon>Gunneridae</taxon>
        <taxon>Pentapetalae</taxon>
        <taxon>rosids</taxon>
        <taxon>fabids</taxon>
        <taxon>Fabales</taxon>
        <taxon>Fabaceae</taxon>
        <taxon>Papilionoideae</taxon>
        <taxon>50 kb inversion clade</taxon>
        <taxon>dalbergioids sensu lato</taxon>
        <taxon>Dalbergieae</taxon>
        <taxon>Pterocarpus clade</taxon>
        <taxon>Stylosanthes</taxon>
    </lineage>
</organism>